<feature type="domain" description="MaoC-like" evidence="5">
    <location>
        <begin position="514"/>
        <end position="585"/>
    </location>
</feature>
<dbReference type="Pfam" id="PF03328">
    <property type="entry name" value="HpcH_HpaI"/>
    <property type="match status" value="1"/>
</dbReference>
<feature type="region of interest" description="Disordered" evidence="4">
    <location>
        <begin position="51"/>
        <end position="75"/>
    </location>
</feature>
<comment type="caution">
    <text evidence="7">The sequence shown here is derived from an EMBL/GenBank/DDBJ whole genome shotgun (WGS) entry which is preliminary data.</text>
</comment>
<keyword evidence="3" id="KW-0460">Magnesium</keyword>
<dbReference type="GO" id="GO:0046872">
    <property type="term" value="F:metal ion binding"/>
    <property type="evidence" value="ECO:0007669"/>
    <property type="project" value="UniProtKB-KW"/>
</dbReference>
<dbReference type="PANTHER" id="PTHR32308">
    <property type="entry name" value="LYASE BETA SUBUNIT, PUTATIVE (AFU_ORTHOLOGUE AFUA_4G13030)-RELATED"/>
    <property type="match status" value="1"/>
</dbReference>
<name>A0ABD3RBU3_9STRA</name>
<evidence type="ECO:0000259" key="6">
    <source>
        <dbReference type="Pfam" id="PF03328"/>
    </source>
</evidence>
<dbReference type="SUPFAM" id="SSF54637">
    <property type="entry name" value="Thioesterase/thiol ester dehydrase-isomerase"/>
    <property type="match status" value="1"/>
</dbReference>
<dbReference type="EMBL" id="JALLPB020000371">
    <property type="protein sequence ID" value="KAL3809842.1"/>
    <property type="molecule type" value="Genomic_DNA"/>
</dbReference>
<keyword evidence="8" id="KW-1185">Reference proteome</keyword>
<feature type="domain" description="HpcH/HpaI aldolase/citrate lyase" evidence="6">
    <location>
        <begin position="75"/>
        <end position="330"/>
    </location>
</feature>
<reference evidence="7 8" key="1">
    <citation type="submission" date="2024-10" db="EMBL/GenBank/DDBJ databases">
        <title>Updated reference genomes for cyclostephanoid diatoms.</title>
        <authorList>
            <person name="Roberts W.R."/>
            <person name="Alverson A.J."/>
        </authorList>
    </citation>
    <scope>NUCLEOTIDE SEQUENCE [LARGE SCALE GENOMIC DNA]</scope>
    <source>
        <strain evidence="7 8">AJA228-03</strain>
    </source>
</reference>
<evidence type="ECO:0000256" key="4">
    <source>
        <dbReference type="SAM" id="MobiDB-lite"/>
    </source>
</evidence>
<evidence type="ECO:0000313" key="7">
    <source>
        <dbReference type="EMBL" id="KAL3809842.1"/>
    </source>
</evidence>
<dbReference type="InterPro" id="IPR002539">
    <property type="entry name" value="MaoC-like_dom"/>
</dbReference>
<comment type="cofactor">
    <cofactor evidence="1">
        <name>Mg(2+)</name>
        <dbReference type="ChEBI" id="CHEBI:18420"/>
    </cofactor>
</comment>
<dbReference type="CDD" id="cd03451">
    <property type="entry name" value="FkbR2"/>
    <property type="match status" value="1"/>
</dbReference>
<dbReference type="Proteomes" id="UP001530377">
    <property type="component" value="Unassembled WGS sequence"/>
</dbReference>
<organism evidence="7 8">
    <name type="scientific">Cyclostephanos tholiformis</name>
    <dbReference type="NCBI Taxonomy" id="382380"/>
    <lineage>
        <taxon>Eukaryota</taxon>
        <taxon>Sar</taxon>
        <taxon>Stramenopiles</taxon>
        <taxon>Ochrophyta</taxon>
        <taxon>Bacillariophyta</taxon>
        <taxon>Coscinodiscophyceae</taxon>
        <taxon>Thalassiosirophycidae</taxon>
        <taxon>Stephanodiscales</taxon>
        <taxon>Stephanodiscaceae</taxon>
        <taxon>Cyclostephanos</taxon>
    </lineage>
</organism>
<dbReference type="InterPro" id="IPR015813">
    <property type="entry name" value="Pyrv/PenolPyrv_kinase-like_dom"/>
</dbReference>
<dbReference type="Pfam" id="PF01575">
    <property type="entry name" value="MaoC_dehydratas"/>
    <property type="match status" value="1"/>
</dbReference>
<proteinExistence type="predicted"/>
<dbReference type="InterPro" id="IPR040442">
    <property type="entry name" value="Pyrv_kinase-like_dom_sf"/>
</dbReference>
<evidence type="ECO:0000259" key="5">
    <source>
        <dbReference type="Pfam" id="PF01575"/>
    </source>
</evidence>
<dbReference type="Gene3D" id="3.10.129.10">
    <property type="entry name" value="Hotdog Thioesterase"/>
    <property type="match status" value="1"/>
</dbReference>
<evidence type="ECO:0000313" key="8">
    <source>
        <dbReference type="Proteomes" id="UP001530377"/>
    </source>
</evidence>
<sequence>MSMAHHFRPSLVPRRCHHQPLLLLPRRPQHRIFFAPSPSLILVGRPPCRPRAFSSPHASGDDEAWRTRQRQRPRRSVHFVPADNDRYLNKSLSLGADTVVYDLEDSVRDKVRGREVLRSFLLDRSRATTTHDDGMATSSHSTPMPEVLVRINPLSGDHWRDDLLASFDGADGYVVPKVETREELFMLYGVLSELERGEEDGIGSASSLSSSRRRHRRPRVLLPIATETPSAVLNIGDIARGPRVIAITWGCEDLSAELGGTCTRIDENDGYSAYLDVYRHCRTMCLLAARAANVQAIDGIYQNVRDVSGFGKEAHDAMRMGYDGKLTLHPDQIPGANDAFVPSVEDVEKAHRIVTMWEDGMENGEDGTRRKGSMEYEGKMIDLPHYVRAKKVIARGEACGVRRQRDDDAVVVAQVGVGATYSNVVAGVGGVEMTGGTSATAAAGGRTETTPFPRICHGKYLEDLHPGLKVMHYLTRTVTESDNVFFTCLTLNPAPIHLDHELSRENADALLGGDSSTAALASAGRPLFNSMFTLALLVGMSVPECTHGTTVANLGFSEVSFPKPVYPGDTLRAETEVLDRRESKSRPNQGIVVFRHVAFNQRGEEVCRATRQALMKKRP</sequence>
<protein>
    <submittedName>
        <fullName evidence="7">Uncharacterized protein</fullName>
    </submittedName>
</protein>
<dbReference type="PANTHER" id="PTHR32308:SF0">
    <property type="entry name" value="HPCH_HPAI ALDOLASE_CITRATE LYASE DOMAIN-CONTAINING PROTEIN"/>
    <property type="match status" value="1"/>
</dbReference>
<dbReference type="SUPFAM" id="SSF51621">
    <property type="entry name" value="Phosphoenolpyruvate/pyruvate domain"/>
    <property type="match status" value="1"/>
</dbReference>
<accession>A0ABD3RBU3</accession>
<dbReference type="AlphaFoldDB" id="A0ABD3RBU3"/>
<dbReference type="InterPro" id="IPR029069">
    <property type="entry name" value="HotDog_dom_sf"/>
</dbReference>
<keyword evidence="2" id="KW-0479">Metal-binding</keyword>
<dbReference type="InterPro" id="IPR005000">
    <property type="entry name" value="Aldolase/citrate-lyase_domain"/>
</dbReference>
<evidence type="ECO:0000256" key="1">
    <source>
        <dbReference type="ARBA" id="ARBA00001946"/>
    </source>
</evidence>
<gene>
    <name evidence="7" type="ORF">ACHAXA_009257</name>
</gene>
<evidence type="ECO:0000256" key="2">
    <source>
        <dbReference type="ARBA" id="ARBA00022723"/>
    </source>
</evidence>
<evidence type="ECO:0000256" key="3">
    <source>
        <dbReference type="ARBA" id="ARBA00022842"/>
    </source>
</evidence>
<dbReference type="Gene3D" id="3.20.20.60">
    <property type="entry name" value="Phosphoenolpyruvate-binding domains"/>
    <property type="match status" value="1"/>
</dbReference>